<evidence type="ECO:0000313" key="2">
    <source>
        <dbReference type="Proteomes" id="UP000019260"/>
    </source>
</evidence>
<name>W0GKY5_9MOLU</name>
<dbReference type="Proteomes" id="UP000019260">
    <property type="component" value="Chromosome"/>
</dbReference>
<sequence length="151" mass="17249">MVDNNKVKREKTLRIETINVIINPMIKLRQLAAHKINLDLVNFDPLDDEEDVNKIEKALMELSKIGLTFKNNNPTVVNQTSIITNFSLSLKAYNKEQAASELKNKYNFNESAILCCAAFIGIYKTTNTVLFTDYNKILENTNLGELNDLFF</sequence>
<dbReference type="HOGENOM" id="CLU_1730255_0_0_14"/>
<dbReference type="EMBL" id="CP006720">
    <property type="protein sequence ID" value="AHI57819.1"/>
    <property type="molecule type" value="Genomic_DNA"/>
</dbReference>
<protein>
    <submittedName>
        <fullName evidence="1">Uncharacterized protein</fullName>
    </submittedName>
</protein>
<proteinExistence type="predicted"/>
<dbReference type="AlphaFoldDB" id="W0GKY5"/>
<organism evidence="1 2">
    <name type="scientific">Spiroplasma mirum ATCC 29335</name>
    <dbReference type="NCBI Taxonomy" id="838561"/>
    <lineage>
        <taxon>Bacteria</taxon>
        <taxon>Bacillati</taxon>
        <taxon>Mycoplasmatota</taxon>
        <taxon>Mollicutes</taxon>
        <taxon>Entomoplasmatales</taxon>
        <taxon>Spiroplasmataceae</taxon>
        <taxon>Spiroplasma</taxon>
    </lineage>
</organism>
<dbReference type="PATRIC" id="fig|838561.3.peg.452"/>
<accession>W0GKY5</accession>
<dbReference type="KEGG" id="smia:P344_02360"/>
<dbReference type="KEGG" id="smir:SMM_0394"/>
<dbReference type="STRING" id="838561.P344_02360"/>
<evidence type="ECO:0000313" key="1">
    <source>
        <dbReference type="EMBL" id="AHI57819.1"/>
    </source>
</evidence>
<keyword evidence="2" id="KW-1185">Reference proteome</keyword>
<reference evidence="1 2" key="1">
    <citation type="submission" date="2013-09" db="EMBL/GenBank/DDBJ databases">
        <title>Complete genome sequence of Spiroplasma mirum suckling mouse cataract agent.</title>
        <authorList>
            <person name="Landry C.A."/>
            <person name="Bastian F.O."/>
            <person name="Thune R.L."/>
        </authorList>
    </citation>
    <scope>NUCLEOTIDE SEQUENCE [LARGE SCALE GENOMIC DNA]</scope>
    <source>
        <strain evidence="1 2">SMCA</strain>
    </source>
</reference>
<gene>
    <name evidence="1" type="ORF">P344_02360</name>
</gene>
<dbReference type="RefSeq" id="WP_025317200.1">
    <property type="nucleotide sequence ID" value="NZ_CP002082.1"/>
</dbReference>